<dbReference type="eggNOG" id="ENOG5030MMC">
    <property type="taxonomic scope" value="Bacteria"/>
</dbReference>
<dbReference type="Proteomes" id="UP000029385">
    <property type="component" value="Unassembled WGS sequence"/>
</dbReference>
<reference evidence="3 4" key="1">
    <citation type="submission" date="2013-09" db="EMBL/GenBank/DDBJ databases">
        <title>Genome sequencing of Arenimonas oryziterrae.</title>
        <authorList>
            <person name="Chen F."/>
            <person name="Wang G."/>
        </authorList>
    </citation>
    <scope>NUCLEOTIDE SEQUENCE [LARGE SCALE GENOMIC DNA]</scope>
    <source>
        <strain evidence="3 4">YC6267</strain>
    </source>
</reference>
<accession>A0A091AMR0</accession>
<organism evidence="3 4">
    <name type="scientific">Arenimonas oryziterrae DSM 21050 = YC6267</name>
    <dbReference type="NCBI Taxonomy" id="1121015"/>
    <lineage>
        <taxon>Bacteria</taxon>
        <taxon>Pseudomonadati</taxon>
        <taxon>Pseudomonadota</taxon>
        <taxon>Gammaproteobacteria</taxon>
        <taxon>Lysobacterales</taxon>
        <taxon>Lysobacteraceae</taxon>
        <taxon>Arenimonas</taxon>
    </lineage>
</organism>
<dbReference type="PATRIC" id="fig|1121015.4.peg.2877"/>
<feature type="region of interest" description="Disordered" evidence="1">
    <location>
        <begin position="70"/>
        <end position="101"/>
    </location>
</feature>
<dbReference type="AlphaFoldDB" id="A0A091AMR0"/>
<keyword evidence="4" id="KW-1185">Reference proteome</keyword>
<proteinExistence type="predicted"/>
<evidence type="ECO:0000256" key="2">
    <source>
        <dbReference type="SAM" id="SignalP"/>
    </source>
</evidence>
<dbReference type="EMBL" id="AVCI01000045">
    <property type="protein sequence ID" value="KFN41443.1"/>
    <property type="molecule type" value="Genomic_DNA"/>
</dbReference>
<evidence type="ECO:0000313" key="4">
    <source>
        <dbReference type="Proteomes" id="UP000029385"/>
    </source>
</evidence>
<feature type="signal peptide" evidence="2">
    <location>
        <begin position="1"/>
        <end position="21"/>
    </location>
</feature>
<gene>
    <name evidence="3" type="ORF">N789_06075</name>
</gene>
<feature type="region of interest" description="Disordered" evidence="1">
    <location>
        <begin position="131"/>
        <end position="154"/>
    </location>
</feature>
<evidence type="ECO:0000313" key="3">
    <source>
        <dbReference type="EMBL" id="KFN41443.1"/>
    </source>
</evidence>
<feature type="chain" id="PRO_5001868590" description="Secreted protein" evidence="2">
    <location>
        <begin position="22"/>
        <end position="154"/>
    </location>
</feature>
<protein>
    <recommendedName>
        <fullName evidence="5">Secreted protein</fullName>
    </recommendedName>
</protein>
<dbReference type="STRING" id="1121015.GCA_000420545_00480"/>
<name>A0A091AMR0_9GAMM</name>
<comment type="caution">
    <text evidence="3">The sequence shown here is derived from an EMBL/GenBank/DDBJ whole genome shotgun (WGS) entry which is preliminary data.</text>
</comment>
<dbReference type="OrthoDB" id="5966769at2"/>
<evidence type="ECO:0008006" key="5">
    <source>
        <dbReference type="Google" id="ProtNLM"/>
    </source>
</evidence>
<evidence type="ECO:0000256" key="1">
    <source>
        <dbReference type="SAM" id="MobiDB-lite"/>
    </source>
</evidence>
<sequence length="154" mass="15948">MKIHAIALAASSLLLSGASLAANCRPADPAIARGLNVAAPEMRWSEVAPTSCLSAQDILTRARAEAARVVPSTPAARSNAPAATTNAAGYVPKTKDDNTPWRFDMNQNGKRMTAEEFDAWMKAKGITVATGKPTGAAAAPPPAETPPADGKKKK</sequence>
<keyword evidence="2" id="KW-0732">Signal</keyword>
<dbReference type="RefSeq" id="WP_022968141.1">
    <property type="nucleotide sequence ID" value="NZ_ATVD01000001.1"/>
</dbReference>